<comment type="subcellular location">
    <subcellularLocation>
        <location evidence="1">Nucleus</location>
        <location evidence="1">Nucleolus</location>
    </subcellularLocation>
</comment>
<feature type="compositionally biased region" description="Basic and acidic residues" evidence="8">
    <location>
        <begin position="153"/>
        <end position="162"/>
    </location>
</feature>
<dbReference type="GO" id="GO:0006270">
    <property type="term" value="P:DNA replication initiation"/>
    <property type="evidence" value="ECO:0007669"/>
    <property type="project" value="TreeGrafter"/>
</dbReference>
<evidence type="ECO:0000256" key="1">
    <source>
        <dbReference type="ARBA" id="ARBA00004604"/>
    </source>
</evidence>
<dbReference type="Pfam" id="PF03914">
    <property type="entry name" value="CBF"/>
    <property type="match status" value="1"/>
</dbReference>
<sequence>MAKKGKAKISKVKRNNQTTNKMRKQGKLRLQRHRNKPQKQKQPTQNQEPIYSSDSDAASGDEWADMLDEEEQKYILGRIAKQPNLLSNVPEEDKKEQKKPKKRKIMRDSTSNTAVSSDSGAESETDNSDVEEKYEAEMAERPAKKLRPLLPIKTKDGILERSEECEDTDSDEEQPDEAPETSESILEESQDSDSGMEVTGEEGEGTEEVVTAVQLLAARRDKLKHEKLRIGALCSSLLENPEKKLKNLYPILYLMDEHLKDGTPNLVSVRKLASVSAAEVFRDILPDYAIRHQDYSDVKLKKETLALYKYEKELLEFYKRYLQRLEKAASVLRRKKGDNRQVEDSEVNLALVSLRCLCALLEARPQFNYAGNIAQSVLPFLACSAEARDAVTQCCKQVFTDDNKGEITLKIVRLINQLVKKRGTRLHPGALECLLALRIRDVDLDADADLKHKKRQEEKHKKRIVNLSKKEKKRAKKLKEVERELLETEARESSEARKKQLTEVTKTVFHIYFRILKTAPKSQLLEAVLNGLAKFSHVINVEYYSELVSLLARLCSDEELGARARLQCARTALAVLAAAGDALNFDPAHFHAHVYANAINVHAGSTCGEGRVVLEAVCEVSTRARRVSPAVVRALAKRLGTLALQTAPHAALAALHLVHNLMQSSSSLQSLLETEEAAGGGRYDAQCGAPAQCGAQCAVLHDLPALRRHYHPAVRQAAAALLARTAPFHKSPMQIYEEYDGSQMSFKPAIPPPQRDQLAAHSKKTAQHVWAQQHFKQHCHIVEDNVQMNICFT</sequence>
<feature type="compositionally biased region" description="Acidic residues" evidence="8">
    <location>
        <begin position="62"/>
        <end position="71"/>
    </location>
</feature>
<evidence type="ECO:0000256" key="2">
    <source>
        <dbReference type="ARBA" id="ARBA00007797"/>
    </source>
</evidence>
<protein>
    <recommendedName>
        <fullName evidence="6">NOC3-like protein</fullName>
    </recommendedName>
    <alternativeName>
        <fullName evidence="5">Nucleolar complex-associated protein 3-like protein</fullName>
    </alternativeName>
</protein>
<gene>
    <name evidence="11" type="primary">LOC106116836</name>
</gene>
<evidence type="ECO:0000256" key="8">
    <source>
        <dbReference type="SAM" id="MobiDB-lite"/>
    </source>
</evidence>
<feature type="compositionally biased region" description="Basic and acidic residues" evidence="8">
    <location>
        <begin position="130"/>
        <end position="143"/>
    </location>
</feature>
<evidence type="ECO:0000256" key="3">
    <source>
        <dbReference type="ARBA" id="ARBA00023054"/>
    </source>
</evidence>
<feature type="domain" description="CCAAT-binding factor" evidence="9">
    <location>
        <begin position="566"/>
        <end position="718"/>
    </location>
</feature>
<evidence type="ECO:0000256" key="7">
    <source>
        <dbReference type="SAM" id="Coils"/>
    </source>
</evidence>
<dbReference type="AlphaFoldDB" id="A0AAJ7E7T4"/>
<dbReference type="InterPro" id="IPR016903">
    <property type="entry name" value="Nucleolar_cplx-assoc_3"/>
</dbReference>
<dbReference type="GO" id="GO:0003682">
    <property type="term" value="F:chromatin binding"/>
    <property type="evidence" value="ECO:0007669"/>
    <property type="project" value="TreeGrafter"/>
</dbReference>
<keyword evidence="4" id="KW-0539">Nucleus</keyword>
<accession>A0AAJ7E7T4</accession>
<feature type="coiled-coil region" evidence="7">
    <location>
        <begin position="450"/>
        <end position="498"/>
    </location>
</feature>
<organism evidence="11">
    <name type="scientific">Papilio xuthus</name>
    <name type="common">Asian swallowtail butterfly</name>
    <dbReference type="NCBI Taxonomy" id="66420"/>
    <lineage>
        <taxon>Eukaryota</taxon>
        <taxon>Metazoa</taxon>
        <taxon>Ecdysozoa</taxon>
        <taxon>Arthropoda</taxon>
        <taxon>Hexapoda</taxon>
        <taxon>Insecta</taxon>
        <taxon>Pterygota</taxon>
        <taxon>Neoptera</taxon>
        <taxon>Endopterygota</taxon>
        <taxon>Lepidoptera</taxon>
        <taxon>Glossata</taxon>
        <taxon>Ditrysia</taxon>
        <taxon>Papilionoidea</taxon>
        <taxon>Papilionidae</taxon>
        <taxon>Papilioninae</taxon>
        <taxon>Papilio</taxon>
    </lineage>
</organism>
<dbReference type="RefSeq" id="XP_013166335.1">
    <property type="nucleotide sequence ID" value="XM_013310881.1"/>
</dbReference>
<feature type="region of interest" description="Disordered" evidence="8">
    <location>
        <begin position="1"/>
        <end position="207"/>
    </location>
</feature>
<name>A0AAJ7E7T4_PAPXU</name>
<dbReference type="PANTHER" id="PTHR14428">
    <property type="entry name" value="NUCLEOLAR COMPLEX PROTEIN 3"/>
    <property type="match status" value="1"/>
</dbReference>
<evidence type="ECO:0000256" key="4">
    <source>
        <dbReference type="ARBA" id="ARBA00023242"/>
    </source>
</evidence>
<feature type="compositionally biased region" description="Acidic residues" evidence="8">
    <location>
        <begin position="163"/>
        <end position="191"/>
    </location>
</feature>
<dbReference type="GO" id="GO:0005730">
    <property type="term" value="C:nucleolus"/>
    <property type="evidence" value="ECO:0007669"/>
    <property type="project" value="UniProtKB-SubCell"/>
</dbReference>
<feature type="compositionally biased region" description="Polar residues" evidence="8">
    <location>
        <begin position="108"/>
        <end position="120"/>
    </location>
</feature>
<evidence type="ECO:0000256" key="5">
    <source>
        <dbReference type="ARBA" id="ARBA00032701"/>
    </source>
</evidence>
<evidence type="ECO:0000313" key="11">
    <source>
        <dbReference type="RefSeq" id="XP_013166335.1"/>
    </source>
</evidence>
<reference evidence="11" key="1">
    <citation type="submission" date="2025-08" db="UniProtKB">
        <authorList>
            <consortium name="RefSeq"/>
        </authorList>
    </citation>
    <scope>IDENTIFICATION</scope>
</reference>
<keyword evidence="3 7" id="KW-0175">Coiled coil</keyword>
<dbReference type="InterPro" id="IPR005612">
    <property type="entry name" value="CCAAT-binding_factor"/>
</dbReference>
<evidence type="ECO:0000256" key="6">
    <source>
        <dbReference type="ARBA" id="ARBA00032937"/>
    </source>
</evidence>
<dbReference type="PANTHER" id="PTHR14428:SF5">
    <property type="entry name" value="NUCLEOLAR COMPLEX PROTEIN 3 HOMOLOG"/>
    <property type="match status" value="1"/>
</dbReference>
<dbReference type="CTD" id="40870"/>
<dbReference type="SUPFAM" id="SSF48371">
    <property type="entry name" value="ARM repeat"/>
    <property type="match status" value="1"/>
</dbReference>
<dbReference type="GeneID" id="106116836"/>
<dbReference type="KEGG" id="pxu:106116836"/>
<feature type="compositionally biased region" description="Basic residues" evidence="8">
    <location>
        <begin position="21"/>
        <end position="39"/>
    </location>
</feature>
<dbReference type="InterPro" id="IPR016024">
    <property type="entry name" value="ARM-type_fold"/>
</dbReference>
<dbReference type="Pfam" id="PF07540">
    <property type="entry name" value="NOC3p"/>
    <property type="match status" value="1"/>
</dbReference>
<evidence type="ECO:0000259" key="9">
    <source>
        <dbReference type="Pfam" id="PF03914"/>
    </source>
</evidence>
<proteinExistence type="inferred from homology"/>
<evidence type="ECO:0000259" key="10">
    <source>
        <dbReference type="Pfam" id="PF07540"/>
    </source>
</evidence>
<feature type="compositionally biased region" description="Basic residues" evidence="8">
    <location>
        <begin position="1"/>
        <end position="14"/>
    </location>
</feature>
<comment type="similarity">
    <text evidence="2">Belongs to the CBF/MAK21 family.</text>
</comment>
<dbReference type="InterPro" id="IPR011501">
    <property type="entry name" value="Noc3_N"/>
</dbReference>
<dbReference type="Proteomes" id="UP000694872">
    <property type="component" value="Unplaced"/>
</dbReference>
<feature type="domain" description="Nucleolar complex-associated protein 3 N-terminal" evidence="10">
    <location>
        <begin position="226"/>
        <end position="321"/>
    </location>
</feature>